<dbReference type="GO" id="GO:0042597">
    <property type="term" value="C:periplasmic space"/>
    <property type="evidence" value="ECO:0007669"/>
    <property type="project" value="UniProtKB-SubCell"/>
</dbReference>
<evidence type="ECO:0000256" key="9">
    <source>
        <dbReference type="ARBA" id="ARBA00022764"/>
    </source>
</evidence>
<comment type="caution">
    <text evidence="14">The sequence shown here is derived from an EMBL/GenBank/DDBJ whole genome shotgun (WGS) entry which is preliminary data.</text>
</comment>
<dbReference type="GO" id="GO:0046677">
    <property type="term" value="P:response to antibiotic"/>
    <property type="evidence" value="ECO:0007669"/>
    <property type="project" value="UniProtKB-KW"/>
</dbReference>
<comment type="cofactor">
    <cofactor evidence="2">
        <name>Zn(2+)</name>
        <dbReference type="ChEBI" id="CHEBI:29105"/>
    </cofactor>
</comment>
<evidence type="ECO:0000259" key="13">
    <source>
        <dbReference type="SMART" id="SM00849"/>
    </source>
</evidence>
<evidence type="ECO:0000256" key="10">
    <source>
        <dbReference type="ARBA" id="ARBA00022801"/>
    </source>
</evidence>
<evidence type="ECO:0000256" key="3">
    <source>
        <dbReference type="ARBA" id="ARBA00004418"/>
    </source>
</evidence>
<dbReference type="InterPro" id="IPR036866">
    <property type="entry name" value="RibonucZ/Hydroxyglut_hydro"/>
</dbReference>
<comment type="subunit">
    <text evidence="5">Monomer.</text>
</comment>
<evidence type="ECO:0000256" key="7">
    <source>
        <dbReference type="ARBA" id="ARBA00022723"/>
    </source>
</evidence>
<evidence type="ECO:0000256" key="2">
    <source>
        <dbReference type="ARBA" id="ARBA00001947"/>
    </source>
</evidence>
<dbReference type="InterPro" id="IPR050855">
    <property type="entry name" value="NDM-1-like"/>
</dbReference>
<name>A0A545SMB8_9GAMM</name>
<sequence length="324" mass="34881">MKWPAPGSRFIRFWNKRGVNVKSKPGTIYSFSRFLCVVGALFISSGYSATVVAQEPKITTVPVTDGVYMLQGRGGNIGVSVGTDGVFMIDDQYAPMSDAIRAAVAKLSDQPIRFLINTHWHGDHTGGNENFGKLGATIVAHDNVRARLASGGEVKAFKMVAQPAPAAALPVITFADGITFHWNGDTLRVEHVASAHTDGDSVIYFTEANVVHTGDLYFNGFYPFIDASSGGAMAGVIDGVARMLARIDDRTRIIPGHGPVSNKAELQAYHDMLKSVYQRIKGMKDAGKSAQEVVAAKPTAAFDAEWGSGFLQPDKWVEIVYAAI</sequence>
<keyword evidence="11" id="KW-0862">Zinc</keyword>
<evidence type="ECO:0000256" key="6">
    <source>
        <dbReference type="ARBA" id="ARBA00012865"/>
    </source>
</evidence>
<gene>
    <name evidence="14" type="ORF">FKG94_27655</name>
</gene>
<organism evidence="14 15">
    <name type="scientific">Exilibacterium tricleocarpae</name>
    <dbReference type="NCBI Taxonomy" id="2591008"/>
    <lineage>
        <taxon>Bacteria</taxon>
        <taxon>Pseudomonadati</taxon>
        <taxon>Pseudomonadota</taxon>
        <taxon>Gammaproteobacteria</taxon>
        <taxon>Cellvibrionales</taxon>
        <taxon>Cellvibrionaceae</taxon>
        <taxon>Exilibacterium</taxon>
    </lineage>
</organism>
<dbReference type="GO" id="GO:0008270">
    <property type="term" value="F:zinc ion binding"/>
    <property type="evidence" value="ECO:0007669"/>
    <property type="project" value="InterPro"/>
</dbReference>
<dbReference type="Proteomes" id="UP000319732">
    <property type="component" value="Unassembled WGS sequence"/>
</dbReference>
<feature type="domain" description="Metallo-beta-lactamase" evidence="13">
    <location>
        <begin position="74"/>
        <end position="257"/>
    </location>
</feature>
<comment type="subcellular location">
    <subcellularLocation>
        <location evidence="3">Periplasm</location>
    </subcellularLocation>
</comment>
<evidence type="ECO:0000256" key="1">
    <source>
        <dbReference type="ARBA" id="ARBA00001526"/>
    </source>
</evidence>
<dbReference type="SUPFAM" id="SSF56281">
    <property type="entry name" value="Metallo-hydrolase/oxidoreductase"/>
    <property type="match status" value="1"/>
</dbReference>
<keyword evidence="8" id="KW-0732">Signal</keyword>
<evidence type="ECO:0000313" key="15">
    <source>
        <dbReference type="Proteomes" id="UP000319732"/>
    </source>
</evidence>
<dbReference type="EMBL" id="VHSG01000044">
    <property type="protein sequence ID" value="TQV66150.1"/>
    <property type="molecule type" value="Genomic_DNA"/>
</dbReference>
<dbReference type="Pfam" id="PF00753">
    <property type="entry name" value="Lactamase_B"/>
    <property type="match status" value="1"/>
</dbReference>
<keyword evidence="15" id="KW-1185">Reference proteome</keyword>
<dbReference type="EC" id="3.5.2.6" evidence="6"/>
<dbReference type="PANTHER" id="PTHR42951">
    <property type="entry name" value="METALLO-BETA-LACTAMASE DOMAIN-CONTAINING"/>
    <property type="match status" value="1"/>
</dbReference>
<keyword evidence="7" id="KW-0479">Metal-binding</keyword>
<dbReference type="PROSITE" id="PS00743">
    <property type="entry name" value="BETA_LACTAMASE_B_1"/>
    <property type="match status" value="1"/>
</dbReference>
<dbReference type="InterPro" id="IPR001018">
    <property type="entry name" value="Beta-lactamase_class-B_CS"/>
</dbReference>
<dbReference type="SMART" id="SM00849">
    <property type="entry name" value="Lactamase_B"/>
    <property type="match status" value="1"/>
</dbReference>
<dbReference type="OrthoDB" id="9769598at2"/>
<dbReference type="GO" id="GO:0008800">
    <property type="term" value="F:beta-lactamase activity"/>
    <property type="evidence" value="ECO:0007669"/>
    <property type="project" value="UniProtKB-EC"/>
</dbReference>
<dbReference type="GO" id="GO:0017001">
    <property type="term" value="P:antibiotic catabolic process"/>
    <property type="evidence" value="ECO:0007669"/>
    <property type="project" value="InterPro"/>
</dbReference>
<comment type="catalytic activity">
    <reaction evidence="1">
        <text>a beta-lactam + H2O = a substituted beta-amino acid</text>
        <dbReference type="Rhea" id="RHEA:20401"/>
        <dbReference type="ChEBI" id="CHEBI:15377"/>
        <dbReference type="ChEBI" id="CHEBI:35627"/>
        <dbReference type="ChEBI" id="CHEBI:140347"/>
        <dbReference type="EC" id="3.5.2.6"/>
    </reaction>
</comment>
<dbReference type="PANTHER" id="PTHR42951:SF4">
    <property type="entry name" value="ACYL-COENZYME A THIOESTERASE MBLAC2"/>
    <property type="match status" value="1"/>
</dbReference>
<proteinExistence type="inferred from homology"/>
<comment type="similarity">
    <text evidence="4">Belongs to the metallo-beta-lactamase superfamily. Class-B beta-lactamase family.</text>
</comment>
<reference evidence="14 15" key="1">
    <citation type="submission" date="2019-06" db="EMBL/GenBank/DDBJ databases">
        <title>Whole genome sequence for Cellvibrionaceae sp. R142.</title>
        <authorList>
            <person name="Wang G."/>
        </authorList>
    </citation>
    <scope>NUCLEOTIDE SEQUENCE [LARGE SCALE GENOMIC DNA]</scope>
    <source>
        <strain evidence="14 15">R142</strain>
    </source>
</reference>
<keyword evidence="12" id="KW-0046">Antibiotic resistance</keyword>
<dbReference type="Gene3D" id="3.60.15.10">
    <property type="entry name" value="Ribonuclease Z/Hydroxyacylglutathione hydrolase-like"/>
    <property type="match status" value="1"/>
</dbReference>
<dbReference type="CDD" id="cd16282">
    <property type="entry name" value="metallo-hydrolase-like_MBL-fold"/>
    <property type="match status" value="1"/>
</dbReference>
<evidence type="ECO:0000256" key="12">
    <source>
        <dbReference type="ARBA" id="ARBA00023251"/>
    </source>
</evidence>
<evidence type="ECO:0000256" key="5">
    <source>
        <dbReference type="ARBA" id="ARBA00011245"/>
    </source>
</evidence>
<keyword evidence="10 14" id="KW-0378">Hydrolase</keyword>
<keyword evidence="9" id="KW-0574">Periplasm</keyword>
<accession>A0A545SMB8</accession>
<protein>
    <recommendedName>
        <fullName evidence="6">beta-lactamase</fullName>
        <ecNumber evidence="6">3.5.2.6</ecNumber>
    </recommendedName>
</protein>
<evidence type="ECO:0000256" key="11">
    <source>
        <dbReference type="ARBA" id="ARBA00022833"/>
    </source>
</evidence>
<evidence type="ECO:0000313" key="14">
    <source>
        <dbReference type="EMBL" id="TQV66150.1"/>
    </source>
</evidence>
<dbReference type="InterPro" id="IPR001279">
    <property type="entry name" value="Metallo-B-lactamas"/>
</dbReference>
<evidence type="ECO:0000256" key="8">
    <source>
        <dbReference type="ARBA" id="ARBA00022729"/>
    </source>
</evidence>
<dbReference type="AlphaFoldDB" id="A0A545SMB8"/>
<evidence type="ECO:0000256" key="4">
    <source>
        <dbReference type="ARBA" id="ARBA00005250"/>
    </source>
</evidence>